<name>A0A511TBN8_MYXFU</name>
<feature type="compositionally biased region" description="Low complexity" evidence="1">
    <location>
        <begin position="20"/>
        <end position="36"/>
    </location>
</feature>
<organism evidence="2 3">
    <name type="scientific">Myxococcus fulvus</name>
    <dbReference type="NCBI Taxonomy" id="33"/>
    <lineage>
        <taxon>Bacteria</taxon>
        <taxon>Pseudomonadati</taxon>
        <taxon>Myxococcota</taxon>
        <taxon>Myxococcia</taxon>
        <taxon>Myxococcales</taxon>
        <taxon>Cystobacterineae</taxon>
        <taxon>Myxococcaceae</taxon>
        <taxon>Myxococcus</taxon>
    </lineage>
</organism>
<proteinExistence type="predicted"/>
<feature type="region of interest" description="Disordered" evidence="1">
    <location>
        <begin position="151"/>
        <end position="196"/>
    </location>
</feature>
<feature type="compositionally biased region" description="Low complexity" evidence="1">
    <location>
        <begin position="45"/>
        <end position="60"/>
    </location>
</feature>
<evidence type="ECO:0000256" key="1">
    <source>
        <dbReference type="SAM" id="MobiDB-lite"/>
    </source>
</evidence>
<dbReference type="AlphaFoldDB" id="A0A511TBN8"/>
<protein>
    <submittedName>
        <fullName evidence="2">Uncharacterized protein</fullName>
    </submittedName>
</protein>
<accession>A0A511TBN8</accession>
<reference evidence="2 3" key="1">
    <citation type="submission" date="2019-07" db="EMBL/GenBank/DDBJ databases">
        <title>Whole genome shotgun sequence of Myxococcus fulvus NBRC 100333.</title>
        <authorList>
            <person name="Hosoyama A."/>
            <person name="Uohara A."/>
            <person name="Ohji S."/>
            <person name="Ichikawa N."/>
        </authorList>
    </citation>
    <scope>NUCLEOTIDE SEQUENCE [LARGE SCALE GENOMIC DNA]</scope>
    <source>
        <strain evidence="2 3">NBRC 100333</strain>
    </source>
</reference>
<evidence type="ECO:0000313" key="2">
    <source>
        <dbReference type="EMBL" id="GEN11537.1"/>
    </source>
</evidence>
<dbReference type="EMBL" id="BJXR01000048">
    <property type="protein sequence ID" value="GEN11537.1"/>
    <property type="molecule type" value="Genomic_DNA"/>
</dbReference>
<feature type="region of interest" description="Disordered" evidence="1">
    <location>
        <begin position="104"/>
        <end position="135"/>
    </location>
</feature>
<sequence length="196" mass="18192">MDPAMTASPKREAAGGGRGAATAGTEDPVRPGIAASGTGGGGRVFAGPCGAARGAREGGALPAGGAAGGRVFAGRSTINPAAAVGGGVRADGLIPGGMALGGGGVVGGPTGSEPRGPGKEATAAGRPPWGVTAGGGRPVAAGLATGALATGASPRAWPHSTQVAERGGLNPSQFGQTTERADNKSCDMGGGESTSA</sequence>
<evidence type="ECO:0000313" key="3">
    <source>
        <dbReference type="Proteomes" id="UP000321514"/>
    </source>
</evidence>
<comment type="caution">
    <text evidence="2">The sequence shown here is derived from an EMBL/GenBank/DDBJ whole genome shotgun (WGS) entry which is preliminary data.</text>
</comment>
<dbReference type="Proteomes" id="UP000321514">
    <property type="component" value="Unassembled WGS sequence"/>
</dbReference>
<feature type="region of interest" description="Disordered" evidence="1">
    <location>
        <begin position="1"/>
        <end position="66"/>
    </location>
</feature>
<gene>
    <name evidence="2" type="ORF">MFU01_65740</name>
</gene>